<keyword evidence="2" id="KW-1185">Reference proteome</keyword>
<reference evidence="1 2" key="1">
    <citation type="submission" date="2018-06" db="EMBL/GenBank/DDBJ databases">
        <title>Genomic Encyclopedia of Type Strains, Phase IV (KMG-IV): sequencing the most valuable type-strain genomes for metagenomic binning, comparative biology and taxonomic classification.</title>
        <authorList>
            <person name="Goeker M."/>
        </authorList>
    </citation>
    <scope>NUCLEOTIDE SEQUENCE [LARGE SCALE GENOMIC DNA]</scope>
    <source>
        <strain evidence="1 2">DSM 25520</strain>
    </source>
</reference>
<organism evidence="1 2">
    <name type="scientific">Eoetvoesiella caeni</name>
    <dbReference type="NCBI Taxonomy" id="645616"/>
    <lineage>
        <taxon>Bacteria</taxon>
        <taxon>Pseudomonadati</taxon>
        <taxon>Pseudomonadota</taxon>
        <taxon>Betaproteobacteria</taxon>
        <taxon>Burkholderiales</taxon>
        <taxon>Alcaligenaceae</taxon>
        <taxon>Eoetvoesiella</taxon>
    </lineage>
</organism>
<gene>
    <name evidence="1" type="ORF">DFR37_109142</name>
</gene>
<sequence>MATYMANSTPLSSSGIAAQVLQAYLETEYRVLADPPFVLLIDCFSAPLASLHARHGVACSSFLTACNPYSQLVDAALNVRRQQQLSADLQARGCVYYSGEGAHPSGSWPAEPSFLVLGLDLRQACALGQQYEQNAVLCCDAQAIPRLVLLR</sequence>
<dbReference type="AlphaFoldDB" id="A0A366H7R7"/>
<proteinExistence type="predicted"/>
<evidence type="ECO:0000313" key="1">
    <source>
        <dbReference type="EMBL" id="RBP37577.1"/>
    </source>
</evidence>
<evidence type="ECO:0000313" key="2">
    <source>
        <dbReference type="Proteomes" id="UP000253628"/>
    </source>
</evidence>
<accession>A0A366H7R7</accession>
<dbReference type="Pfam" id="PF11697">
    <property type="entry name" value="DUF3293"/>
    <property type="match status" value="1"/>
</dbReference>
<dbReference type="InterPro" id="IPR021710">
    <property type="entry name" value="DUF3293"/>
</dbReference>
<protein>
    <submittedName>
        <fullName evidence="1">Uncharacterized protein DUF3293</fullName>
    </submittedName>
</protein>
<name>A0A366H7R7_9BURK</name>
<dbReference type="Proteomes" id="UP000253628">
    <property type="component" value="Unassembled WGS sequence"/>
</dbReference>
<dbReference type="EMBL" id="QNRQ01000009">
    <property type="protein sequence ID" value="RBP37577.1"/>
    <property type="molecule type" value="Genomic_DNA"/>
</dbReference>
<comment type="caution">
    <text evidence="1">The sequence shown here is derived from an EMBL/GenBank/DDBJ whole genome shotgun (WGS) entry which is preliminary data.</text>
</comment>